<dbReference type="PANTHER" id="PTHR33121:SF70">
    <property type="entry name" value="SIGNALING PROTEIN YKOW"/>
    <property type="match status" value="1"/>
</dbReference>
<proteinExistence type="predicted"/>
<evidence type="ECO:0000259" key="1">
    <source>
        <dbReference type="PROSITE" id="PS50883"/>
    </source>
</evidence>
<dbReference type="SUPFAM" id="SSF141868">
    <property type="entry name" value="EAL domain-like"/>
    <property type="match status" value="1"/>
</dbReference>
<protein>
    <submittedName>
        <fullName evidence="2">EAL domain-containing protein</fullName>
    </submittedName>
</protein>
<name>A0ABU5AXV2_9HYPH</name>
<evidence type="ECO:0000313" key="3">
    <source>
        <dbReference type="Proteomes" id="UP001276564"/>
    </source>
</evidence>
<dbReference type="EMBL" id="JAVIIP010000040">
    <property type="protein sequence ID" value="MDX8542027.1"/>
    <property type="molecule type" value="Genomic_DNA"/>
</dbReference>
<reference evidence="2 3" key="1">
    <citation type="submission" date="2023-08" db="EMBL/GenBank/DDBJ databases">
        <title>Implementing the SeqCode for naming new Mesorhizobium species isolated from Vachellia karroo root nodules.</title>
        <authorList>
            <person name="Van Lill M."/>
        </authorList>
    </citation>
    <scope>NUCLEOTIDE SEQUENCE [LARGE SCALE GENOMIC DNA]</scope>
    <source>
        <strain evidence="2 3">VK4B</strain>
    </source>
</reference>
<sequence>RLKIDRRFVQNINENGDNSKIVRAITELARGLGISIVAEGAETEAELDSLMAIGCDQVQGYSIAFPMPQDKARDWLLARSPKKAKLKVLQGSLA</sequence>
<dbReference type="PROSITE" id="PS50883">
    <property type="entry name" value="EAL"/>
    <property type="match status" value="1"/>
</dbReference>
<dbReference type="PANTHER" id="PTHR33121">
    <property type="entry name" value="CYCLIC DI-GMP PHOSPHODIESTERASE PDEF"/>
    <property type="match status" value="1"/>
</dbReference>
<dbReference type="Pfam" id="PF00563">
    <property type="entry name" value="EAL"/>
    <property type="match status" value="1"/>
</dbReference>
<dbReference type="RefSeq" id="WP_320322185.1">
    <property type="nucleotide sequence ID" value="NZ_JAVIIP010000040.1"/>
</dbReference>
<dbReference type="CDD" id="cd01948">
    <property type="entry name" value="EAL"/>
    <property type="match status" value="1"/>
</dbReference>
<evidence type="ECO:0000313" key="2">
    <source>
        <dbReference type="EMBL" id="MDX8542027.1"/>
    </source>
</evidence>
<gene>
    <name evidence="2" type="ORF">RFM23_31030</name>
</gene>
<comment type="caution">
    <text evidence="2">The sequence shown here is derived from an EMBL/GenBank/DDBJ whole genome shotgun (WGS) entry which is preliminary data.</text>
</comment>
<dbReference type="InterPro" id="IPR001633">
    <property type="entry name" value="EAL_dom"/>
</dbReference>
<organism evidence="2 3">
    <name type="scientific">Mesorhizobium abyssinicae</name>
    <dbReference type="NCBI Taxonomy" id="1209958"/>
    <lineage>
        <taxon>Bacteria</taxon>
        <taxon>Pseudomonadati</taxon>
        <taxon>Pseudomonadota</taxon>
        <taxon>Alphaproteobacteria</taxon>
        <taxon>Hyphomicrobiales</taxon>
        <taxon>Phyllobacteriaceae</taxon>
        <taxon>Mesorhizobium</taxon>
    </lineage>
</organism>
<feature type="domain" description="EAL" evidence="1">
    <location>
        <begin position="1"/>
        <end position="80"/>
    </location>
</feature>
<keyword evidence="3" id="KW-1185">Reference proteome</keyword>
<feature type="non-terminal residue" evidence="2">
    <location>
        <position position="1"/>
    </location>
</feature>
<accession>A0ABU5AXV2</accession>
<dbReference type="Gene3D" id="3.20.20.450">
    <property type="entry name" value="EAL domain"/>
    <property type="match status" value="1"/>
</dbReference>
<dbReference type="InterPro" id="IPR050706">
    <property type="entry name" value="Cyclic-di-GMP_PDE-like"/>
</dbReference>
<dbReference type="Proteomes" id="UP001276564">
    <property type="component" value="Unassembled WGS sequence"/>
</dbReference>
<dbReference type="InterPro" id="IPR035919">
    <property type="entry name" value="EAL_sf"/>
</dbReference>